<organism evidence="2 3">
    <name type="scientific">Sordaria brevicollis</name>
    <dbReference type="NCBI Taxonomy" id="83679"/>
    <lineage>
        <taxon>Eukaryota</taxon>
        <taxon>Fungi</taxon>
        <taxon>Dikarya</taxon>
        <taxon>Ascomycota</taxon>
        <taxon>Pezizomycotina</taxon>
        <taxon>Sordariomycetes</taxon>
        <taxon>Sordariomycetidae</taxon>
        <taxon>Sordariales</taxon>
        <taxon>Sordariaceae</taxon>
        <taxon>Sordaria</taxon>
    </lineage>
</organism>
<sequence>MTKHPKNKTAAKLREQVDPGTLDKLLNYLSRLSDSVGLRGAPNRCLQRRRRIVKHIQHWETKLLNARRSARPAPGDHSCSECPGPGDGSQEGYGRWPETDASS</sequence>
<keyword evidence="3" id="KW-1185">Reference proteome</keyword>
<evidence type="ECO:0000313" key="3">
    <source>
        <dbReference type="Proteomes" id="UP001281003"/>
    </source>
</evidence>
<dbReference type="AlphaFoldDB" id="A0AAE0PMU7"/>
<name>A0AAE0PMU7_SORBR</name>
<dbReference type="Proteomes" id="UP001281003">
    <property type="component" value="Unassembled WGS sequence"/>
</dbReference>
<accession>A0AAE0PMU7</accession>
<proteinExistence type="predicted"/>
<comment type="caution">
    <text evidence="2">The sequence shown here is derived from an EMBL/GenBank/DDBJ whole genome shotgun (WGS) entry which is preliminary data.</text>
</comment>
<reference evidence="2" key="1">
    <citation type="journal article" date="2023" name="Mol. Phylogenet. Evol.">
        <title>Genome-scale phylogeny and comparative genomics of the fungal order Sordariales.</title>
        <authorList>
            <person name="Hensen N."/>
            <person name="Bonometti L."/>
            <person name="Westerberg I."/>
            <person name="Brannstrom I.O."/>
            <person name="Guillou S."/>
            <person name="Cros-Aarteil S."/>
            <person name="Calhoun S."/>
            <person name="Haridas S."/>
            <person name="Kuo A."/>
            <person name="Mondo S."/>
            <person name="Pangilinan J."/>
            <person name="Riley R."/>
            <person name="LaButti K."/>
            <person name="Andreopoulos B."/>
            <person name="Lipzen A."/>
            <person name="Chen C."/>
            <person name="Yan M."/>
            <person name="Daum C."/>
            <person name="Ng V."/>
            <person name="Clum A."/>
            <person name="Steindorff A."/>
            <person name="Ohm R.A."/>
            <person name="Martin F."/>
            <person name="Silar P."/>
            <person name="Natvig D.O."/>
            <person name="Lalanne C."/>
            <person name="Gautier V."/>
            <person name="Ament-Velasquez S.L."/>
            <person name="Kruys A."/>
            <person name="Hutchinson M.I."/>
            <person name="Powell A.J."/>
            <person name="Barry K."/>
            <person name="Miller A.N."/>
            <person name="Grigoriev I.V."/>
            <person name="Debuchy R."/>
            <person name="Gladieux P."/>
            <person name="Hiltunen Thoren M."/>
            <person name="Johannesson H."/>
        </authorList>
    </citation>
    <scope>NUCLEOTIDE SEQUENCE</scope>
    <source>
        <strain evidence="2">FGSC 1904</strain>
    </source>
</reference>
<gene>
    <name evidence="2" type="ORF">B0T20DRAFT_833</name>
</gene>
<evidence type="ECO:0000256" key="1">
    <source>
        <dbReference type="SAM" id="MobiDB-lite"/>
    </source>
</evidence>
<dbReference type="EMBL" id="JAUTDP010000001">
    <property type="protein sequence ID" value="KAK3402480.1"/>
    <property type="molecule type" value="Genomic_DNA"/>
</dbReference>
<reference evidence="2" key="2">
    <citation type="submission" date="2023-07" db="EMBL/GenBank/DDBJ databases">
        <authorList>
            <consortium name="Lawrence Berkeley National Laboratory"/>
            <person name="Haridas S."/>
            <person name="Hensen N."/>
            <person name="Bonometti L."/>
            <person name="Westerberg I."/>
            <person name="Brannstrom I.O."/>
            <person name="Guillou S."/>
            <person name="Cros-Aarteil S."/>
            <person name="Calhoun S."/>
            <person name="Kuo A."/>
            <person name="Mondo S."/>
            <person name="Pangilinan J."/>
            <person name="Riley R."/>
            <person name="LaButti K."/>
            <person name="Andreopoulos B."/>
            <person name="Lipzen A."/>
            <person name="Chen C."/>
            <person name="Yanf M."/>
            <person name="Daum C."/>
            <person name="Ng V."/>
            <person name="Clum A."/>
            <person name="Steindorff A."/>
            <person name="Ohm R."/>
            <person name="Martin F."/>
            <person name="Silar P."/>
            <person name="Natvig D."/>
            <person name="Lalanne C."/>
            <person name="Gautier V."/>
            <person name="Ament-velasquez S.L."/>
            <person name="Kruys A."/>
            <person name="Hutchinson M.I."/>
            <person name="Powell A.J."/>
            <person name="Barry K."/>
            <person name="Miller A.N."/>
            <person name="Grigoriev I.V."/>
            <person name="Debuchy R."/>
            <person name="Gladieux P."/>
            <person name="Thoren M.H."/>
            <person name="Johannesson H."/>
        </authorList>
    </citation>
    <scope>NUCLEOTIDE SEQUENCE</scope>
    <source>
        <strain evidence="2">FGSC 1904</strain>
    </source>
</reference>
<feature type="region of interest" description="Disordered" evidence="1">
    <location>
        <begin position="65"/>
        <end position="103"/>
    </location>
</feature>
<evidence type="ECO:0000313" key="2">
    <source>
        <dbReference type="EMBL" id="KAK3402480.1"/>
    </source>
</evidence>
<protein>
    <submittedName>
        <fullName evidence="2">Uncharacterized protein</fullName>
    </submittedName>
</protein>